<evidence type="ECO:0000313" key="2">
    <source>
        <dbReference type="EMBL" id="KZE38708.1"/>
    </source>
</evidence>
<organism evidence="2 3">
    <name type="scientific">Bhargavaea cecembensis</name>
    <dbReference type="NCBI Taxonomy" id="394098"/>
    <lineage>
        <taxon>Bacteria</taxon>
        <taxon>Bacillati</taxon>
        <taxon>Bacillota</taxon>
        <taxon>Bacilli</taxon>
        <taxon>Bacillales</taxon>
        <taxon>Caryophanaceae</taxon>
        <taxon>Bhargavaea</taxon>
    </lineage>
</organism>
<feature type="transmembrane region" description="Helical" evidence="1">
    <location>
        <begin position="41"/>
        <end position="59"/>
    </location>
</feature>
<reference evidence="2 3" key="1">
    <citation type="submission" date="2016-01" db="EMBL/GenBank/DDBJ databases">
        <title>Whole genome sequencing of Bhargavaea cecembensis T14.</title>
        <authorList>
            <person name="Hong K.W."/>
        </authorList>
    </citation>
    <scope>NUCLEOTIDE SEQUENCE [LARGE SCALE GENOMIC DNA]</scope>
    <source>
        <strain evidence="2 3">T14</strain>
    </source>
</reference>
<comment type="caution">
    <text evidence="2">The sequence shown here is derived from an EMBL/GenBank/DDBJ whole genome shotgun (WGS) entry which is preliminary data.</text>
</comment>
<gene>
    <name evidence="2" type="ORF">AV656_07335</name>
</gene>
<evidence type="ECO:0000313" key="3">
    <source>
        <dbReference type="Proteomes" id="UP000076490"/>
    </source>
</evidence>
<keyword evidence="1" id="KW-1133">Transmembrane helix</keyword>
<dbReference type="OrthoDB" id="2454271at2"/>
<dbReference type="RefSeq" id="WP_063180515.1">
    <property type="nucleotide sequence ID" value="NZ_LQNT01000009.1"/>
</dbReference>
<proteinExistence type="predicted"/>
<keyword evidence="1" id="KW-0472">Membrane</keyword>
<evidence type="ECO:0000256" key="1">
    <source>
        <dbReference type="SAM" id="Phobius"/>
    </source>
</evidence>
<dbReference type="Proteomes" id="UP000076490">
    <property type="component" value="Unassembled WGS sequence"/>
</dbReference>
<dbReference type="EMBL" id="LQNT01000009">
    <property type="protein sequence ID" value="KZE38708.1"/>
    <property type="molecule type" value="Genomic_DNA"/>
</dbReference>
<name>A0A165H3Y8_9BACL</name>
<sequence>MKRFLMIFVGMAAALLAAEWIHGLLLTAAYVPGGNTLEMAIWVRLGISALCVTAVYLLMDRINRKRVNP</sequence>
<dbReference type="AlphaFoldDB" id="A0A165H3Y8"/>
<accession>A0A165H3Y8</accession>
<keyword evidence="1" id="KW-0812">Transmembrane</keyword>
<protein>
    <submittedName>
        <fullName evidence="2">Uncharacterized protein</fullName>
    </submittedName>
</protein>